<evidence type="ECO:0000313" key="2">
    <source>
        <dbReference type="EMBL" id="GAA4829683.1"/>
    </source>
</evidence>
<dbReference type="Proteomes" id="UP001500298">
    <property type="component" value="Unassembled WGS sequence"/>
</dbReference>
<evidence type="ECO:0000313" key="3">
    <source>
        <dbReference type="Proteomes" id="UP001500298"/>
    </source>
</evidence>
<dbReference type="RefSeq" id="WP_345370370.1">
    <property type="nucleotide sequence ID" value="NZ_BAABJX010000021.1"/>
</dbReference>
<keyword evidence="1" id="KW-0812">Transmembrane</keyword>
<name>A0ABP9D6N5_9BACT</name>
<feature type="transmembrane region" description="Helical" evidence="1">
    <location>
        <begin position="21"/>
        <end position="41"/>
    </location>
</feature>
<feature type="transmembrane region" description="Helical" evidence="1">
    <location>
        <begin position="53"/>
        <end position="75"/>
    </location>
</feature>
<evidence type="ECO:0008006" key="4">
    <source>
        <dbReference type="Google" id="ProtNLM"/>
    </source>
</evidence>
<reference evidence="3" key="1">
    <citation type="journal article" date="2019" name="Int. J. Syst. Evol. Microbiol.">
        <title>The Global Catalogue of Microorganisms (GCM) 10K type strain sequencing project: providing services to taxonomists for standard genome sequencing and annotation.</title>
        <authorList>
            <consortium name="The Broad Institute Genomics Platform"/>
            <consortium name="The Broad Institute Genome Sequencing Center for Infectious Disease"/>
            <person name="Wu L."/>
            <person name="Ma J."/>
        </authorList>
    </citation>
    <scope>NUCLEOTIDE SEQUENCE [LARGE SCALE GENOMIC DNA]</scope>
    <source>
        <strain evidence="3">JCM 18326</strain>
    </source>
</reference>
<keyword evidence="3" id="KW-1185">Reference proteome</keyword>
<keyword evidence="1" id="KW-1133">Transmembrane helix</keyword>
<accession>A0ABP9D6N5</accession>
<organism evidence="2 3">
    <name type="scientific">Algivirga pacifica</name>
    <dbReference type="NCBI Taxonomy" id="1162670"/>
    <lineage>
        <taxon>Bacteria</taxon>
        <taxon>Pseudomonadati</taxon>
        <taxon>Bacteroidota</taxon>
        <taxon>Cytophagia</taxon>
        <taxon>Cytophagales</taxon>
        <taxon>Flammeovirgaceae</taxon>
        <taxon>Algivirga</taxon>
    </lineage>
</organism>
<dbReference type="EMBL" id="BAABJX010000021">
    <property type="protein sequence ID" value="GAA4829683.1"/>
    <property type="molecule type" value="Genomic_DNA"/>
</dbReference>
<gene>
    <name evidence="2" type="ORF">GCM10023331_13700</name>
</gene>
<protein>
    <recommendedName>
        <fullName evidence="4">YcxB-like protein domain-containing protein</fullName>
    </recommendedName>
</protein>
<evidence type="ECO:0000256" key="1">
    <source>
        <dbReference type="SAM" id="Phobius"/>
    </source>
</evidence>
<keyword evidence="1" id="KW-0472">Membrane</keyword>
<proteinExistence type="predicted"/>
<sequence length="182" mass="21415">MGKTIRCWYVKNYFTLQILHFFNYALPFLPLGIPAILQAQYEHHPSYPEDFDTYAFIYILIYGVFYLAFSSKAIIYNNCRLLLSEEGVCLKINKPFLKARKILLSNDMKLVIHEEVAGHKPWSIKYFTIVIYAYEEQFTLRFKGTLWSLRTTQLNELYSSLNEAGLQRLAAPLRKFLIITFC</sequence>
<comment type="caution">
    <text evidence="2">The sequence shown here is derived from an EMBL/GenBank/DDBJ whole genome shotgun (WGS) entry which is preliminary data.</text>
</comment>